<protein>
    <submittedName>
        <fullName evidence="1">Uncharacterized protein</fullName>
    </submittedName>
</protein>
<reference evidence="1" key="1">
    <citation type="journal article" date="2014" name="Front. Microbiol.">
        <title>High frequency of phylogenetically diverse reductive dehalogenase-homologous genes in deep subseafloor sedimentary metagenomes.</title>
        <authorList>
            <person name="Kawai M."/>
            <person name="Futagami T."/>
            <person name="Toyoda A."/>
            <person name="Takaki Y."/>
            <person name="Nishi S."/>
            <person name="Hori S."/>
            <person name="Arai W."/>
            <person name="Tsubouchi T."/>
            <person name="Morono Y."/>
            <person name="Uchiyama I."/>
            <person name="Ito T."/>
            <person name="Fujiyama A."/>
            <person name="Inagaki F."/>
            <person name="Takami H."/>
        </authorList>
    </citation>
    <scope>NUCLEOTIDE SEQUENCE</scope>
    <source>
        <strain evidence="1">Expedition CK06-06</strain>
    </source>
</reference>
<proteinExistence type="predicted"/>
<evidence type="ECO:0000313" key="1">
    <source>
        <dbReference type="EMBL" id="GAG41511.1"/>
    </source>
</evidence>
<comment type="caution">
    <text evidence="1">The sequence shown here is derived from an EMBL/GenBank/DDBJ whole genome shotgun (WGS) entry which is preliminary data.</text>
</comment>
<sequence length="61" mass="7178">MIDITMYSDDELSLIVNNDEGFYLLAQKSVKLLLEMIEELYIYTNTQLKVLKDDIDDIIDF</sequence>
<organism evidence="1">
    <name type="scientific">marine sediment metagenome</name>
    <dbReference type="NCBI Taxonomy" id="412755"/>
    <lineage>
        <taxon>unclassified sequences</taxon>
        <taxon>metagenomes</taxon>
        <taxon>ecological metagenomes</taxon>
    </lineage>
</organism>
<accession>X0YYC8</accession>
<gene>
    <name evidence="1" type="ORF">S01H1_66145</name>
</gene>
<dbReference type="AlphaFoldDB" id="X0YYC8"/>
<dbReference type="EMBL" id="BARS01043726">
    <property type="protein sequence ID" value="GAG41511.1"/>
    <property type="molecule type" value="Genomic_DNA"/>
</dbReference>
<name>X0YYC8_9ZZZZ</name>